<evidence type="ECO:0000313" key="4">
    <source>
        <dbReference type="EMBL" id="OZC03213.1"/>
    </source>
</evidence>
<evidence type="ECO:0000256" key="1">
    <source>
        <dbReference type="ARBA" id="ARBA00010523"/>
    </source>
</evidence>
<dbReference type="PROSITE" id="PS51464">
    <property type="entry name" value="SIS"/>
    <property type="match status" value="1"/>
</dbReference>
<dbReference type="Gene3D" id="3.40.50.10490">
    <property type="entry name" value="Glucose-6-phosphate isomerase like protein, domain 1"/>
    <property type="match status" value="2"/>
</dbReference>
<sequence>MPRSLFDADLDPQDMRGAIAAFPDHLAEGWQRGADAHAFGLDADDLNGIVVLGMGGSAIGADLVRALAAPEATVPVVVNRAYDLPAWVGERTLVIASSYSGGTEETLSGLDAAEASGARTAAITSGGPLAERMAGRPVVTISGGLQPRAALGYSLGVLLRAFRDGGQLSLTDSEFLTALGEARERADAYNQDDRNNLAREVSGAMEGHLPVVYTGPGLLEPVGMRWRTQIHENAKHPAYGNVFPELDHNEIMAFESIPPEVSDRMQILALTDAGDHKQVRRRFEITRELVARRVAGWREIESECETPLARMLSLVQLGDWASFWLAMRKGVDPTPVETIQKLKGVLAG</sequence>
<dbReference type="GO" id="GO:0004347">
    <property type="term" value="F:glucose-6-phosphate isomerase activity"/>
    <property type="evidence" value="ECO:0007669"/>
    <property type="project" value="InterPro"/>
</dbReference>
<feature type="domain" description="SIS" evidence="3">
    <location>
        <begin position="37"/>
        <end position="167"/>
    </location>
</feature>
<dbReference type="InterPro" id="IPR019490">
    <property type="entry name" value="Glu6P/Mann6P_isomerase_C"/>
</dbReference>
<comment type="similarity">
    <text evidence="1">Belongs to the PGI/PMI family.</text>
</comment>
<dbReference type="NCBIfam" id="NF006426">
    <property type="entry name" value="PRK08674.1-6"/>
    <property type="match status" value="1"/>
</dbReference>
<reference evidence="4 5" key="1">
    <citation type="submission" date="2016-11" db="EMBL/GenBank/DDBJ databases">
        <title>Study of marine rhodopsin-containing bacteria.</title>
        <authorList>
            <person name="Yoshizawa S."/>
            <person name="Kumagai Y."/>
            <person name="Kogure K."/>
        </authorList>
    </citation>
    <scope>NUCLEOTIDE SEQUENCE [LARGE SCALE GENOMIC DNA]</scope>
    <source>
        <strain evidence="4 5">SG-29</strain>
    </source>
</reference>
<organism evidence="4 5">
    <name type="scientific">Rubricoccus marinus</name>
    <dbReference type="NCBI Taxonomy" id="716817"/>
    <lineage>
        <taxon>Bacteria</taxon>
        <taxon>Pseudomonadati</taxon>
        <taxon>Rhodothermota</taxon>
        <taxon>Rhodothermia</taxon>
        <taxon>Rhodothermales</taxon>
        <taxon>Rubricoccaceae</taxon>
        <taxon>Rubricoccus</taxon>
    </lineage>
</organism>
<dbReference type="GO" id="GO:1901135">
    <property type="term" value="P:carbohydrate derivative metabolic process"/>
    <property type="evidence" value="ECO:0007669"/>
    <property type="project" value="InterPro"/>
</dbReference>
<dbReference type="AlphaFoldDB" id="A0A259TZL0"/>
<dbReference type="InParanoid" id="A0A259TZL0"/>
<dbReference type="Proteomes" id="UP000216446">
    <property type="component" value="Unassembled WGS sequence"/>
</dbReference>
<dbReference type="CDD" id="cd05637">
    <property type="entry name" value="SIS_PGI_PMI_2"/>
    <property type="match status" value="1"/>
</dbReference>
<dbReference type="NCBIfam" id="TIGR02128">
    <property type="entry name" value="G6PI_arch"/>
    <property type="match status" value="1"/>
</dbReference>
<evidence type="ECO:0000259" key="3">
    <source>
        <dbReference type="PROSITE" id="PS51464"/>
    </source>
</evidence>
<gene>
    <name evidence="4" type="ORF">BSZ36_09640</name>
</gene>
<proteinExistence type="inferred from homology"/>
<accession>A0A259TZL0</accession>
<keyword evidence="2 4" id="KW-0413">Isomerase</keyword>
<dbReference type="RefSeq" id="WP_094548326.1">
    <property type="nucleotide sequence ID" value="NZ_MQWB01000001.1"/>
</dbReference>
<dbReference type="InterPro" id="IPR035484">
    <property type="entry name" value="SIS_PGI/PMI_1"/>
</dbReference>
<protein>
    <submittedName>
        <fullName evidence="4">Bifunctional phosphoglucose/phosphomannose isomerase</fullName>
    </submittedName>
</protein>
<dbReference type="Pfam" id="PF10432">
    <property type="entry name" value="bact-PGI_C"/>
    <property type="match status" value="1"/>
</dbReference>
<dbReference type="InterPro" id="IPR001347">
    <property type="entry name" value="SIS_dom"/>
</dbReference>
<dbReference type="GO" id="GO:0005975">
    <property type="term" value="P:carbohydrate metabolic process"/>
    <property type="evidence" value="ECO:0007669"/>
    <property type="project" value="InterPro"/>
</dbReference>
<keyword evidence="5" id="KW-1185">Reference proteome</keyword>
<evidence type="ECO:0000313" key="5">
    <source>
        <dbReference type="Proteomes" id="UP000216446"/>
    </source>
</evidence>
<dbReference type="EMBL" id="MQWB01000001">
    <property type="protein sequence ID" value="OZC03213.1"/>
    <property type="molecule type" value="Genomic_DNA"/>
</dbReference>
<name>A0A259TZL0_9BACT</name>
<dbReference type="InterPro" id="IPR046348">
    <property type="entry name" value="SIS_dom_sf"/>
</dbReference>
<dbReference type="GO" id="GO:0097367">
    <property type="term" value="F:carbohydrate derivative binding"/>
    <property type="evidence" value="ECO:0007669"/>
    <property type="project" value="InterPro"/>
</dbReference>
<dbReference type="OrthoDB" id="9771734at2"/>
<dbReference type="GO" id="GO:0004476">
    <property type="term" value="F:mannose-6-phosphate isomerase activity"/>
    <property type="evidence" value="ECO:0007669"/>
    <property type="project" value="InterPro"/>
</dbReference>
<dbReference type="CDD" id="cd05017">
    <property type="entry name" value="SIS_PGI_PMI_1"/>
    <property type="match status" value="1"/>
</dbReference>
<evidence type="ECO:0000256" key="2">
    <source>
        <dbReference type="ARBA" id="ARBA00023235"/>
    </source>
</evidence>
<comment type="caution">
    <text evidence="4">The sequence shown here is derived from an EMBL/GenBank/DDBJ whole genome shotgun (WGS) entry which is preliminary data.</text>
</comment>
<dbReference type="SUPFAM" id="SSF53697">
    <property type="entry name" value="SIS domain"/>
    <property type="match status" value="1"/>
</dbReference>